<keyword evidence="4" id="KW-0735">Signal-anchor</keyword>
<comment type="subcellular location">
    <subcellularLocation>
        <location evidence="1">Golgi apparatus membrane</location>
        <topology evidence="1">Single-pass type II membrane protein</topology>
    </subcellularLocation>
</comment>
<comment type="similarity">
    <text evidence="2">Belongs to the glycosyltransferase 47 family.</text>
</comment>
<evidence type="ECO:0000256" key="6">
    <source>
        <dbReference type="SAM" id="Phobius"/>
    </source>
</evidence>
<dbReference type="InterPro" id="IPR040911">
    <property type="entry name" value="Exostosin_GT47"/>
</dbReference>
<keyword evidence="3" id="KW-0328">Glycosyltransferase</keyword>
<keyword evidence="5" id="KW-0333">Golgi apparatus</keyword>
<accession>A0AAD8QJ43</accession>
<proteinExistence type="inferred from homology"/>
<comment type="caution">
    <text evidence="8">The sequence shown here is derived from an EMBL/GenBank/DDBJ whole genome shotgun (WGS) entry which is preliminary data.</text>
</comment>
<keyword evidence="3" id="KW-0808">Transferase</keyword>
<evidence type="ECO:0000256" key="2">
    <source>
        <dbReference type="ARBA" id="ARBA00010271"/>
    </source>
</evidence>
<dbReference type="GO" id="GO:0016757">
    <property type="term" value="F:glycosyltransferase activity"/>
    <property type="evidence" value="ECO:0007669"/>
    <property type="project" value="UniProtKB-KW"/>
</dbReference>
<evidence type="ECO:0000256" key="3">
    <source>
        <dbReference type="ARBA" id="ARBA00022676"/>
    </source>
</evidence>
<evidence type="ECO:0000313" key="9">
    <source>
        <dbReference type="Proteomes" id="UP001231189"/>
    </source>
</evidence>
<organism evidence="8 9">
    <name type="scientific">Lolium multiflorum</name>
    <name type="common">Italian ryegrass</name>
    <name type="synonym">Lolium perenne subsp. multiflorum</name>
    <dbReference type="NCBI Taxonomy" id="4521"/>
    <lineage>
        <taxon>Eukaryota</taxon>
        <taxon>Viridiplantae</taxon>
        <taxon>Streptophyta</taxon>
        <taxon>Embryophyta</taxon>
        <taxon>Tracheophyta</taxon>
        <taxon>Spermatophyta</taxon>
        <taxon>Magnoliopsida</taxon>
        <taxon>Liliopsida</taxon>
        <taxon>Poales</taxon>
        <taxon>Poaceae</taxon>
        <taxon>BOP clade</taxon>
        <taxon>Pooideae</taxon>
        <taxon>Poodae</taxon>
        <taxon>Poeae</taxon>
        <taxon>Poeae Chloroplast Group 2 (Poeae type)</taxon>
        <taxon>Loliodinae</taxon>
        <taxon>Loliinae</taxon>
        <taxon>Lolium</taxon>
    </lineage>
</organism>
<evidence type="ECO:0000259" key="7">
    <source>
        <dbReference type="Pfam" id="PF03016"/>
    </source>
</evidence>
<dbReference type="Pfam" id="PF03016">
    <property type="entry name" value="Exostosin_GT47"/>
    <property type="match status" value="1"/>
</dbReference>
<dbReference type="AlphaFoldDB" id="A0AAD8QJ43"/>
<evidence type="ECO:0000313" key="8">
    <source>
        <dbReference type="EMBL" id="KAK1603773.1"/>
    </source>
</evidence>
<reference evidence="8" key="1">
    <citation type="submission" date="2023-07" db="EMBL/GenBank/DDBJ databases">
        <title>A chromosome-level genome assembly of Lolium multiflorum.</title>
        <authorList>
            <person name="Chen Y."/>
            <person name="Copetti D."/>
            <person name="Kolliker R."/>
            <person name="Studer B."/>
        </authorList>
    </citation>
    <scope>NUCLEOTIDE SEQUENCE</scope>
    <source>
        <strain evidence="8">02402/16</strain>
        <tissue evidence="8">Leaf</tissue>
    </source>
</reference>
<dbReference type="Proteomes" id="UP001231189">
    <property type="component" value="Unassembled WGS sequence"/>
</dbReference>
<evidence type="ECO:0000256" key="5">
    <source>
        <dbReference type="ARBA" id="ARBA00023034"/>
    </source>
</evidence>
<keyword evidence="6" id="KW-0812">Transmembrane</keyword>
<dbReference type="GO" id="GO:0000139">
    <property type="term" value="C:Golgi membrane"/>
    <property type="evidence" value="ECO:0007669"/>
    <property type="project" value="UniProtKB-SubCell"/>
</dbReference>
<evidence type="ECO:0000256" key="4">
    <source>
        <dbReference type="ARBA" id="ARBA00022968"/>
    </source>
</evidence>
<sequence length="704" mass="78615">MERDAANGKHSDGGGSGVGSLLRPPRIFCLTVLSIVFWALIIYFVSTMQGNMASLLLKPSAFSLPSFRFARDRCVGRYIYMYDLPPRFNADLVSHCRGFSVSDDICKLMVNDGFGAQLPPGESLPEKGSYDTDQYMLALIYHARMRRYECLTADPSTAAAVYVPFYPGFDVSLNMWKSNVSDRDALSRDLADWLVRQPQWRAMWGYDHFLVARRGTWDFVRGEDGGWGNAFMTYPAIRNTTVLNNEASPWQGNDFAVPYASHFHPSSDAEVRSWQDEDRMRRLERRSLWGFAGGPRHGNTTVRAQIIEQCGKASSCAMFGAKSYHSSPDQIMRLLESAEFCVEPRGDSFTRKSTFDAILAGCIPVFFHPISAYTQYTWYLPRDYRSYSVFIPQVDVARRNVSIEEVLRNIPAAKVARMREEVIRLIPRVMYRDPMAKGVTFKDAFDVAVDAVIDRVAKRRHATAEGREYKGSVDGYLSWKYELLDHGQKDIGPHEFDPYILAATQATWALPSSAVRRRPPTNPRAIGLATSIPLTGVPSLLELDAIVPSRPASAQGFLSARTPRALALNLQALPPPFNTPGDRFLQFALQNFRTPVCTPVTLGSPLFAPSPVHIAVRHERRQTFSSSSVFGMMQFWLGSTFERLVVIEVGPNVFRLVVASPELASFLVSLDGLRHGQQVALFSASLALDVVSPLGRSLGLCPLS</sequence>
<keyword evidence="9" id="KW-1185">Reference proteome</keyword>
<keyword evidence="6" id="KW-1133">Transmembrane helix</keyword>
<dbReference type="PANTHER" id="PTHR11062:SF255">
    <property type="entry name" value="XYLOGLUCAN GALACTOSYLTRANSFERASE GT17-RELATED"/>
    <property type="match status" value="1"/>
</dbReference>
<dbReference type="EMBL" id="JAUUTY010000007">
    <property type="protein sequence ID" value="KAK1603773.1"/>
    <property type="molecule type" value="Genomic_DNA"/>
</dbReference>
<feature type="transmembrane region" description="Helical" evidence="6">
    <location>
        <begin position="27"/>
        <end position="45"/>
    </location>
</feature>
<dbReference type="PANTHER" id="PTHR11062">
    <property type="entry name" value="EXOSTOSIN HEPARAN SULFATE GLYCOSYLTRANSFERASE -RELATED"/>
    <property type="match status" value="1"/>
</dbReference>
<gene>
    <name evidence="8" type="ORF">QYE76_027446</name>
</gene>
<evidence type="ECO:0000256" key="1">
    <source>
        <dbReference type="ARBA" id="ARBA00004323"/>
    </source>
</evidence>
<dbReference type="InterPro" id="IPR004263">
    <property type="entry name" value="Exostosin"/>
</dbReference>
<name>A0AAD8QJ43_LOLMU</name>
<protein>
    <recommendedName>
        <fullName evidence="7">Exostosin GT47 domain-containing protein</fullName>
    </recommendedName>
</protein>
<feature type="domain" description="Exostosin GT47" evidence="7">
    <location>
        <begin position="74"/>
        <end position="406"/>
    </location>
</feature>
<keyword evidence="6" id="KW-0472">Membrane</keyword>